<evidence type="ECO:0000313" key="6">
    <source>
        <dbReference type="Proteomes" id="UP000762676"/>
    </source>
</evidence>
<gene>
    <name evidence="5" type="ORF">ElyMa_003302600</name>
</gene>
<keyword evidence="6" id="KW-1185">Reference proteome</keyword>
<dbReference type="Gene3D" id="3.60.21.10">
    <property type="match status" value="1"/>
</dbReference>
<dbReference type="InterPro" id="IPR004843">
    <property type="entry name" value="Calcineurin-like_PHP"/>
</dbReference>
<evidence type="ECO:0000256" key="2">
    <source>
        <dbReference type="ARBA" id="ARBA00022801"/>
    </source>
</evidence>
<name>A0AAV4JC75_9GAST</name>
<dbReference type="PANTHER" id="PTHR10340">
    <property type="entry name" value="SPHINGOMYELIN PHOSPHODIESTERASE"/>
    <property type="match status" value="1"/>
</dbReference>
<feature type="domain" description="Calcineurin-like phosphoesterase" evidence="4">
    <location>
        <begin position="22"/>
        <end position="274"/>
    </location>
</feature>
<dbReference type="GO" id="GO:0008081">
    <property type="term" value="F:phosphoric diester hydrolase activity"/>
    <property type="evidence" value="ECO:0007669"/>
    <property type="project" value="TreeGrafter"/>
</dbReference>
<evidence type="ECO:0000313" key="5">
    <source>
        <dbReference type="EMBL" id="GFS19950.1"/>
    </source>
</evidence>
<keyword evidence="3" id="KW-0325">Glycoprotein</keyword>
<dbReference type="GO" id="GO:0005615">
    <property type="term" value="C:extracellular space"/>
    <property type="evidence" value="ECO:0007669"/>
    <property type="project" value="TreeGrafter"/>
</dbReference>
<evidence type="ECO:0000259" key="4">
    <source>
        <dbReference type="Pfam" id="PF00149"/>
    </source>
</evidence>
<dbReference type="AlphaFoldDB" id="A0AAV4JC75"/>
<dbReference type="SUPFAM" id="SSF56300">
    <property type="entry name" value="Metallo-dependent phosphatases"/>
    <property type="match status" value="1"/>
</dbReference>
<comment type="caution">
    <text evidence="5">The sequence shown here is derived from an EMBL/GenBank/DDBJ whole genome shotgun (WGS) entry which is preliminary data.</text>
</comment>
<sequence length="290" mass="32612">MKKRERGEAKKRINGEGGGGGRFWHVTDFHYDNTYFTSQLSCNDDVPSPGPYGDYWCDSPWRLVQSTVDFMADKTKELGVDFAIWTGDTVAHISDDDTTLSENIAILRKVTELLENALPGIPVYASLGNHDFYPSDQAETNVSEIYTKVGDMWKDWIKSQSMVERFEDGGFYSVLVPNATSLRVLALNTNLYFTSNDLTAAVADPAGQFAWMEQQLQNARATNEKVMVTGHVPAAPLTRGLVNWFYPAHKTRFVDILTSYHDVIVATHFGHDHQDGFKLIQNTDGNNMDR</sequence>
<accession>A0AAV4JC75</accession>
<dbReference type="InterPro" id="IPR041805">
    <property type="entry name" value="ASMase/PPN1_MPP"/>
</dbReference>
<reference evidence="5 6" key="1">
    <citation type="journal article" date="2021" name="Elife">
        <title>Chloroplast acquisition without the gene transfer in kleptoplastic sea slugs, Plakobranchus ocellatus.</title>
        <authorList>
            <person name="Maeda T."/>
            <person name="Takahashi S."/>
            <person name="Yoshida T."/>
            <person name="Shimamura S."/>
            <person name="Takaki Y."/>
            <person name="Nagai Y."/>
            <person name="Toyoda A."/>
            <person name="Suzuki Y."/>
            <person name="Arimoto A."/>
            <person name="Ishii H."/>
            <person name="Satoh N."/>
            <person name="Nishiyama T."/>
            <person name="Hasebe M."/>
            <person name="Maruyama T."/>
            <person name="Minagawa J."/>
            <person name="Obokata J."/>
            <person name="Shigenobu S."/>
        </authorList>
    </citation>
    <scope>NUCLEOTIDE SEQUENCE [LARGE SCALE GENOMIC DNA]</scope>
</reference>
<evidence type="ECO:0000256" key="3">
    <source>
        <dbReference type="ARBA" id="ARBA00023180"/>
    </source>
</evidence>
<proteinExistence type="inferred from homology"/>
<evidence type="ECO:0000256" key="1">
    <source>
        <dbReference type="ARBA" id="ARBA00008234"/>
    </source>
</evidence>
<dbReference type="InterPro" id="IPR029052">
    <property type="entry name" value="Metallo-depent_PP-like"/>
</dbReference>
<keyword evidence="2" id="KW-0378">Hydrolase</keyword>
<organism evidence="5 6">
    <name type="scientific">Elysia marginata</name>
    <dbReference type="NCBI Taxonomy" id="1093978"/>
    <lineage>
        <taxon>Eukaryota</taxon>
        <taxon>Metazoa</taxon>
        <taxon>Spiralia</taxon>
        <taxon>Lophotrochozoa</taxon>
        <taxon>Mollusca</taxon>
        <taxon>Gastropoda</taxon>
        <taxon>Heterobranchia</taxon>
        <taxon>Euthyneura</taxon>
        <taxon>Panpulmonata</taxon>
        <taxon>Sacoglossa</taxon>
        <taxon>Placobranchoidea</taxon>
        <taxon>Plakobranchidae</taxon>
        <taxon>Elysia</taxon>
    </lineage>
</organism>
<dbReference type="PANTHER" id="PTHR10340:SF57">
    <property type="entry name" value="METALLOPHOS DOMAIN-CONTAINING PROTEIN"/>
    <property type="match status" value="1"/>
</dbReference>
<dbReference type="Pfam" id="PF00149">
    <property type="entry name" value="Metallophos"/>
    <property type="match status" value="1"/>
</dbReference>
<protein>
    <submittedName>
        <fullName evidence="5">Acid sphingomyelinase-like phosphodiesterase 3b</fullName>
    </submittedName>
</protein>
<dbReference type="CDD" id="cd00842">
    <property type="entry name" value="MPP_ASMase"/>
    <property type="match status" value="1"/>
</dbReference>
<comment type="similarity">
    <text evidence="1">Belongs to the acid sphingomyelinase family.</text>
</comment>
<dbReference type="EMBL" id="BMAT01006783">
    <property type="protein sequence ID" value="GFS19950.1"/>
    <property type="molecule type" value="Genomic_DNA"/>
</dbReference>
<dbReference type="Proteomes" id="UP000762676">
    <property type="component" value="Unassembled WGS sequence"/>
</dbReference>